<dbReference type="EMBL" id="QKOE01000037">
    <property type="protein sequence ID" value="PZA14344.1"/>
    <property type="molecule type" value="Genomic_DNA"/>
</dbReference>
<dbReference type="Gene3D" id="1.10.10.60">
    <property type="entry name" value="Homeodomain-like"/>
    <property type="match status" value="1"/>
</dbReference>
<reference evidence="5 6" key="1">
    <citation type="submission" date="2018-06" db="EMBL/GenBank/DDBJ databases">
        <title>Azoarcus communis strain SWub3 genome.</title>
        <authorList>
            <person name="Zorraquino Salvo V."/>
            <person name="Toubiana D."/>
            <person name="Blumwald E."/>
        </authorList>
    </citation>
    <scope>NUCLEOTIDE SEQUENCE [LARGE SCALE GENOMIC DNA]</scope>
    <source>
        <strain evidence="5 6">SWub3</strain>
    </source>
</reference>
<evidence type="ECO:0000313" key="6">
    <source>
        <dbReference type="Proteomes" id="UP000248259"/>
    </source>
</evidence>
<dbReference type="Pfam" id="PF12833">
    <property type="entry name" value="HTH_18"/>
    <property type="match status" value="1"/>
</dbReference>
<keyword evidence="1" id="KW-0805">Transcription regulation</keyword>
<dbReference type="Pfam" id="PF14525">
    <property type="entry name" value="AraC_binding_2"/>
    <property type="match status" value="1"/>
</dbReference>
<accession>A0A323UPC6</accession>
<dbReference type="GO" id="GO:0003700">
    <property type="term" value="F:DNA-binding transcription factor activity"/>
    <property type="evidence" value="ECO:0007669"/>
    <property type="project" value="InterPro"/>
</dbReference>
<evidence type="ECO:0000259" key="4">
    <source>
        <dbReference type="PROSITE" id="PS01124"/>
    </source>
</evidence>
<evidence type="ECO:0000256" key="3">
    <source>
        <dbReference type="ARBA" id="ARBA00023163"/>
    </source>
</evidence>
<dbReference type="PROSITE" id="PS01124">
    <property type="entry name" value="HTH_ARAC_FAMILY_2"/>
    <property type="match status" value="1"/>
</dbReference>
<dbReference type="InterPro" id="IPR018060">
    <property type="entry name" value="HTH_AraC"/>
</dbReference>
<organism evidence="5 6">
    <name type="scientific">Parazoarcus communis SWub3 = DSM 12120</name>
    <dbReference type="NCBI Taxonomy" id="1121029"/>
    <lineage>
        <taxon>Bacteria</taxon>
        <taxon>Pseudomonadati</taxon>
        <taxon>Pseudomonadota</taxon>
        <taxon>Betaproteobacteria</taxon>
        <taxon>Rhodocyclales</taxon>
        <taxon>Zoogloeaceae</taxon>
        <taxon>Parazoarcus</taxon>
    </lineage>
</organism>
<keyword evidence="2" id="KW-0238">DNA-binding</keyword>
<dbReference type="SMART" id="SM00342">
    <property type="entry name" value="HTH_ARAC"/>
    <property type="match status" value="1"/>
</dbReference>
<dbReference type="RefSeq" id="WP_110530219.1">
    <property type="nucleotide sequence ID" value="NZ_QKOE01000037.1"/>
</dbReference>
<dbReference type="PANTHER" id="PTHR46796:SF12">
    <property type="entry name" value="HTH-TYPE DNA-BINDING TRANSCRIPTIONAL ACTIVATOR EUTR"/>
    <property type="match status" value="1"/>
</dbReference>
<dbReference type="GO" id="GO:0043565">
    <property type="term" value="F:sequence-specific DNA binding"/>
    <property type="evidence" value="ECO:0007669"/>
    <property type="project" value="InterPro"/>
</dbReference>
<keyword evidence="6" id="KW-1185">Reference proteome</keyword>
<sequence length="328" mass="37125">MSMQQVARYQRSALFQSSDLDETRQIVSGLYCDHRLDQTRGGGSLAYRQAYCRLGDLGFSRMEYGADVRVEPGRLGDFYLIQVPLSGVDHMTADGVRICSDPGHASIHAPGSGLGMHWSEDCRKFVVRIERAALERHAAALSGHDMSRTLAFRPVLDLQDAGVRSWVSTAQHVLDQIDGNPRLADEALVRVQFEQLLMTTLLSWLPGNFAQLSQSERRTVLPRHVKAAEEYMRAHPEQALTVESLAQEVGVSGRTLFEGFRKFLGVSPMRYLRDLRMDCARRDLLDPAKPRSVTAIATHWGFYQLGRFACEYRRRFDEQPHETMARAR</sequence>
<name>A0A323UPC6_9RHOO</name>
<proteinExistence type="predicted"/>
<dbReference type="InterPro" id="IPR050204">
    <property type="entry name" value="AraC_XylS_family_regulators"/>
</dbReference>
<comment type="caution">
    <text evidence="5">The sequence shown here is derived from an EMBL/GenBank/DDBJ whole genome shotgun (WGS) entry which is preliminary data.</text>
</comment>
<dbReference type="InterPro" id="IPR035418">
    <property type="entry name" value="AraC-bd_2"/>
</dbReference>
<dbReference type="InterPro" id="IPR009057">
    <property type="entry name" value="Homeodomain-like_sf"/>
</dbReference>
<evidence type="ECO:0000313" key="5">
    <source>
        <dbReference type="EMBL" id="PZA14344.1"/>
    </source>
</evidence>
<evidence type="ECO:0000256" key="1">
    <source>
        <dbReference type="ARBA" id="ARBA00023015"/>
    </source>
</evidence>
<feature type="domain" description="HTH araC/xylS-type" evidence="4">
    <location>
        <begin position="226"/>
        <end position="326"/>
    </location>
</feature>
<dbReference type="AlphaFoldDB" id="A0A323UPC6"/>
<keyword evidence="3" id="KW-0804">Transcription</keyword>
<evidence type="ECO:0000256" key="2">
    <source>
        <dbReference type="ARBA" id="ARBA00023125"/>
    </source>
</evidence>
<dbReference type="Proteomes" id="UP000248259">
    <property type="component" value="Unassembled WGS sequence"/>
</dbReference>
<dbReference type="SUPFAM" id="SSF46689">
    <property type="entry name" value="Homeodomain-like"/>
    <property type="match status" value="1"/>
</dbReference>
<gene>
    <name evidence="5" type="ORF">DNK49_22345</name>
</gene>
<dbReference type="OrthoDB" id="185346at2"/>
<dbReference type="PANTHER" id="PTHR46796">
    <property type="entry name" value="HTH-TYPE TRANSCRIPTIONAL ACTIVATOR RHAS-RELATED"/>
    <property type="match status" value="1"/>
</dbReference>
<protein>
    <submittedName>
        <fullName evidence="5">AraC family transcriptional regulator</fullName>
    </submittedName>
</protein>